<keyword evidence="6" id="KW-0436">Ligase</keyword>
<evidence type="ECO:0000256" key="3">
    <source>
        <dbReference type="ARBA" id="ARBA00022989"/>
    </source>
</evidence>
<dbReference type="InterPro" id="IPR007016">
    <property type="entry name" value="O-antigen_ligase-rel_domated"/>
</dbReference>
<keyword evidence="3" id="KW-1133">Transmembrane helix</keyword>
<dbReference type="InterPro" id="IPR051533">
    <property type="entry name" value="WaaL-like"/>
</dbReference>
<evidence type="ECO:0000256" key="4">
    <source>
        <dbReference type="ARBA" id="ARBA00023136"/>
    </source>
</evidence>
<evidence type="ECO:0000256" key="1">
    <source>
        <dbReference type="ARBA" id="ARBA00004141"/>
    </source>
</evidence>
<evidence type="ECO:0000313" key="6">
    <source>
        <dbReference type="EMBL" id="VYU08345.1"/>
    </source>
</evidence>
<dbReference type="AlphaFoldDB" id="A0A6N3BWH6"/>
<organism evidence="6">
    <name type="scientific">Veillonella parvula</name>
    <name type="common">Staphylococcus parvulus</name>
    <dbReference type="NCBI Taxonomy" id="29466"/>
    <lineage>
        <taxon>Bacteria</taxon>
        <taxon>Bacillati</taxon>
        <taxon>Bacillota</taxon>
        <taxon>Negativicutes</taxon>
        <taxon>Veillonellales</taxon>
        <taxon>Veillonellaceae</taxon>
        <taxon>Veillonella</taxon>
    </lineage>
</organism>
<comment type="subcellular location">
    <subcellularLocation>
        <location evidence="1">Membrane</location>
        <topology evidence="1">Multi-pass membrane protein</topology>
    </subcellularLocation>
</comment>
<gene>
    <name evidence="6" type="ORF">VPLFYP99_01932</name>
</gene>
<feature type="domain" description="O-antigen ligase-related" evidence="5">
    <location>
        <begin position="186"/>
        <end position="326"/>
    </location>
</feature>
<dbReference type="PANTHER" id="PTHR37422">
    <property type="entry name" value="TEICHURONIC ACID BIOSYNTHESIS PROTEIN TUAE"/>
    <property type="match status" value="1"/>
</dbReference>
<dbReference type="GO" id="GO:0016874">
    <property type="term" value="F:ligase activity"/>
    <property type="evidence" value="ECO:0007669"/>
    <property type="project" value="UniProtKB-KW"/>
</dbReference>
<dbReference type="PANTHER" id="PTHR37422:SF13">
    <property type="entry name" value="LIPOPOLYSACCHARIDE BIOSYNTHESIS PROTEIN PA4999-RELATED"/>
    <property type="match status" value="1"/>
</dbReference>
<dbReference type="EMBL" id="CACRUG010000006">
    <property type="protein sequence ID" value="VYU08345.1"/>
    <property type="molecule type" value="Genomic_DNA"/>
</dbReference>
<sequence>MRVVLKLSLESWIAIMITLMVCLTRLSMAAGQVFYVIAILLSIFYIWKHRHDLYVPSYVKKYSKTFALMLLLLLPSAVLTNNIAVGLPEFINVWLWRIPVFFVIALCIRDKKTLFTMLAVFFVDFGIDNLVAFYQHVSGMTDRGWGFGSSVLTISGLMVMLVPIFCVILLDSAFPSYVKASALWALGCVGFGMYGNQSRGSWLFNMIMVPIVSLPYLIKRFVYVIAVLATLGGVVWGFSTQPHYVARFESITNTTTDGSNLGRFDVWTSSINMFKDHPVTGVGIGQWRTIYEASYRLPTENQHLYHAHNNFIQLLGEVGLLGLLGVLIFYGSIIVDNFVIWVKKRDPYSLCAMIAVICYVFVFGQVEYTLDNSSGIRIMYFMLATMLQLRDN</sequence>
<evidence type="ECO:0000256" key="2">
    <source>
        <dbReference type="ARBA" id="ARBA00022692"/>
    </source>
</evidence>
<name>A0A6N3BWH6_VEIPA</name>
<evidence type="ECO:0000259" key="5">
    <source>
        <dbReference type="Pfam" id="PF04932"/>
    </source>
</evidence>
<dbReference type="Pfam" id="PF04932">
    <property type="entry name" value="Wzy_C"/>
    <property type="match status" value="1"/>
</dbReference>
<keyword evidence="4" id="KW-0472">Membrane</keyword>
<protein>
    <submittedName>
        <fullName evidence="6">O-Antigen ligase</fullName>
    </submittedName>
</protein>
<reference evidence="6" key="1">
    <citation type="submission" date="2019-11" db="EMBL/GenBank/DDBJ databases">
        <authorList>
            <person name="Feng L."/>
        </authorList>
    </citation>
    <scope>NUCLEOTIDE SEQUENCE</scope>
    <source>
        <strain evidence="6">VparvulaLFYP99</strain>
    </source>
</reference>
<dbReference type="RefSeq" id="WP_156697398.1">
    <property type="nucleotide sequence ID" value="NZ_CACRUG010000006.1"/>
</dbReference>
<keyword evidence="2" id="KW-0812">Transmembrane</keyword>
<proteinExistence type="predicted"/>
<dbReference type="GO" id="GO:0016020">
    <property type="term" value="C:membrane"/>
    <property type="evidence" value="ECO:0007669"/>
    <property type="project" value="UniProtKB-SubCell"/>
</dbReference>
<accession>A0A6N3BWH6</accession>